<dbReference type="InterPro" id="IPR034165">
    <property type="entry name" value="NifB_C"/>
</dbReference>
<dbReference type="InterPro" id="IPR051840">
    <property type="entry name" value="NifX/NifY_domain"/>
</dbReference>
<dbReference type="Gene3D" id="3.30.420.130">
    <property type="entry name" value="Dinitrogenase iron-molybdenum cofactor biosynthesis domain"/>
    <property type="match status" value="1"/>
</dbReference>
<dbReference type="SUPFAM" id="SSF53146">
    <property type="entry name" value="Nitrogenase accessory factor-like"/>
    <property type="match status" value="1"/>
</dbReference>
<gene>
    <name evidence="2" type="ORF">MSSAC_1550</name>
</gene>
<dbReference type="PANTHER" id="PTHR33937">
    <property type="entry name" value="IRON-MOLYBDENUM PROTEIN-RELATED-RELATED"/>
    <property type="match status" value="1"/>
</dbReference>
<feature type="domain" description="Dinitrogenase iron-molybdenum cofactor biosynthesis" evidence="1">
    <location>
        <begin position="14"/>
        <end position="109"/>
    </location>
</feature>
<dbReference type="EMBL" id="CP009508">
    <property type="protein sequence ID" value="AKB36140.1"/>
    <property type="molecule type" value="Genomic_DNA"/>
</dbReference>
<proteinExistence type="predicted"/>
<dbReference type="RefSeq" id="WP_052727234.1">
    <property type="nucleotide sequence ID" value="NZ_CP009508.1"/>
</dbReference>
<dbReference type="GeneID" id="24871155"/>
<accession>A0A0E3PNR4</accession>
<dbReference type="PATRIC" id="fig|1434118.4.peg.1969"/>
<dbReference type="InterPro" id="IPR036105">
    <property type="entry name" value="DiNase_FeMo-co_biosyn_sf"/>
</dbReference>
<evidence type="ECO:0000259" key="1">
    <source>
        <dbReference type="Pfam" id="PF02579"/>
    </source>
</evidence>
<dbReference type="AlphaFoldDB" id="A0A0E3PNR4"/>
<sequence length="113" mass="12515">MEIKEMKVAVISTDGKVINQHFGKASCFYIFEVGGGKIRLLEVRECTPLCGSVDYGNPEEILNKTISVVSDCKALLCARIGSRPQEELRKKGIEPIEAPYLIDEALNNLSIEE</sequence>
<reference evidence="2 3" key="1">
    <citation type="submission" date="2014-07" db="EMBL/GenBank/DDBJ databases">
        <title>Methanogenic archaea and the global carbon cycle.</title>
        <authorList>
            <person name="Henriksen J.R."/>
            <person name="Luke J."/>
            <person name="Reinhart S."/>
            <person name="Benedict M.N."/>
            <person name="Youngblut N.D."/>
            <person name="Metcalf M.E."/>
            <person name="Whitaker R.J."/>
            <person name="Metcalf W.W."/>
        </authorList>
    </citation>
    <scope>NUCLEOTIDE SEQUENCE [LARGE SCALE GENOMIC DNA]</scope>
    <source>
        <strain evidence="2 3">C2J</strain>
    </source>
</reference>
<organism evidence="2 3">
    <name type="scientific">Methanosarcina siciliae C2J</name>
    <dbReference type="NCBI Taxonomy" id="1434118"/>
    <lineage>
        <taxon>Archaea</taxon>
        <taxon>Methanobacteriati</taxon>
        <taxon>Methanobacteriota</taxon>
        <taxon>Stenosarchaea group</taxon>
        <taxon>Methanomicrobia</taxon>
        <taxon>Methanosarcinales</taxon>
        <taxon>Methanosarcinaceae</taxon>
        <taxon>Methanosarcina</taxon>
    </lineage>
</organism>
<name>A0A0E3PNR4_9EURY</name>
<dbReference type="STRING" id="1434118.MSSAC_1550"/>
<protein>
    <submittedName>
        <fullName evidence="2">NifB-domain protein, type 2</fullName>
    </submittedName>
</protein>
<dbReference type="PANTHER" id="PTHR33937:SF2">
    <property type="entry name" value="DINITROGENASE IRON-MOLYBDENUM COFACTOR BIOSYNTHESIS DOMAIN-CONTAINING PROTEIN"/>
    <property type="match status" value="1"/>
</dbReference>
<dbReference type="KEGG" id="msj:MSSAC_1550"/>
<evidence type="ECO:0000313" key="3">
    <source>
        <dbReference type="Proteomes" id="UP000033123"/>
    </source>
</evidence>
<evidence type="ECO:0000313" key="2">
    <source>
        <dbReference type="EMBL" id="AKB36140.1"/>
    </source>
</evidence>
<dbReference type="HOGENOM" id="CLU_104194_3_2_2"/>
<dbReference type="Pfam" id="PF02579">
    <property type="entry name" value="Nitro_FeMo-Co"/>
    <property type="match status" value="1"/>
</dbReference>
<dbReference type="InterPro" id="IPR003731">
    <property type="entry name" value="Di-Nase_FeMo-co_biosynth"/>
</dbReference>
<dbReference type="CDD" id="cd00852">
    <property type="entry name" value="NifB"/>
    <property type="match status" value="1"/>
</dbReference>
<dbReference type="Proteomes" id="UP000033123">
    <property type="component" value="Chromosome"/>
</dbReference>